<dbReference type="RefSeq" id="WP_101345366.1">
    <property type="nucleotide sequence ID" value="NZ_PJAI02000011.1"/>
</dbReference>
<sequence>MDKKLSFSQTLLALAIAFLAFSLFKFTLQVPPFIEAMNKTTDFVDSVSPQIDKIVDEVALVRVEVGKVRELIAKQTPDILTQVQATMPVVQEVITESKVYSKQIPQLLAQLTKIEQQIDVMQSSLPSVLQRVDAVVKTTNNTTAEIALWRPQSIEYLKEIKLSRIYIPEYLTRVQNTVNDAKTIGSEASSGIVSGFFKGVIKLPMDVVSGVKGIVKPNSKSAKNLTANDVVLMQAKIADLLSNDDETESVWQNSDSGNSGTIVKGKTSIHDKKQCIELTLNNYFQSSEETLHQLMCLNEKGIWQVN</sequence>
<accession>A0ABY3MVY7</accession>
<proteinExistence type="predicted"/>
<comment type="caution">
    <text evidence="1">The sequence shown here is derived from an EMBL/GenBank/DDBJ whole genome shotgun (WGS) entry which is preliminary data.</text>
</comment>
<name>A0ABY3MVY7_9GAMM</name>
<dbReference type="Proteomes" id="UP000815846">
    <property type="component" value="Unassembled WGS sequence"/>
</dbReference>
<dbReference type="EMBL" id="PJAI02000011">
    <property type="protein sequence ID" value="TYK65361.1"/>
    <property type="molecule type" value="Genomic_DNA"/>
</dbReference>
<protein>
    <recommendedName>
        <fullName evidence="3">Surface antigen domain-containing protein</fullName>
    </recommendedName>
</protein>
<gene>
    <name evidence="1" type="ORF">CWS31_010870</name>
</gene>
<keyword evidence="2" id="KW-1185">Reference proteome</keyword>
<evidence type="ECO:0000313" key="2">
    <source>
        <dbReference type="Proteomes" id="UP000815846"/>
    </source>
</evidence>
<evidence type="ECO:0000313" key="1">
    <source>
        <dbReference type="EMBL" id="TYK65361.1"/>
    </source>
</evidence>
<organism evidence="1 2">
    <name type="scientific">Colwellia echini</name>
    <dbReference type="NCBI Taxonomy" id="1982103"/>
    <lineage>
        <taxon>Bacteria</taxon>
        <taxon>Pseudomonadati</taxon>
        <taxon>Pseudomonadota</taxon>
        <taxon>Gammaproteobacteria</taxon>
        <taxon>Alteromonadales</taxon>
        <taxon>Colwelliaceae</taxon>
        <taxon>Colwellia</taxon>
    </lineage>
</organism>
<reference evidence="1 2" key="1">
    <citation type="submission" date="2019-08" db="EMBL/GenBank/DDBJ databases">
        <title>Microbe sample from Colwellia echini.</title>
        <authorList>
            <person name="Christiansen L."/>
            <person name="Pathiraja D."/>
            <person name="Schultz-Johansen M."/>
            <person name="Choi I.-G."/>
            <person name="Stougaard P."/>
        </authorList>
    </citation>
    <scope>NUCLEOTIDE SEQUENCE [LARGE SCALE GENOMIC DNA]</scope>
    <source>
        <strain evidence="1 2">A3</strain>
    </source>
</reference>
<evidence type="ECO:0008006" key="3">
    <source>
        <dbReference type="Google" id="ProtNLM"/>
    </source>
</evidence>